<dbReference type="Ensembl" id="ENSACCT00020003034.1">
    <property type="protein sequence ID" value="ENSACCP00020002928.1"/>
    <property type="gene ID" value="ENSACCG00020001965.1"/>
</dbReference>
<dbReference type="InterPro" id="IPR036179">
    <property type="entry name" value="Ig-like_dom_sf"/>
</dbReference>
<evidence type="ECO:0000259" key="14">
    <source>
        <dbReference type="PROSITE" id="PS50835"/>
    </source>
</evidence>
<keyword evidence="3" id="KW-0732">Signal</keyword>
<name>A0A663DSK9_AQUCH</name>
<feature type="domain" description="Fibronectin type-III" evidence="15">
    <location>
        <begin position="519"/>
        <end position="619"/>
    </location>
</feature>
<dbReference type="FunFam" id="2.60.40.10:FF:000655">
    <property type="entry name" value="brother of CDO isoform X1"/>
    <property type="match status" value="1"/>
</dbReference>
<dbReference type="GO" id="GO:0016020">
    <property type="term" value="C:membrane"/>
    <property type="evidence" value="ECO:0007669"/>
    <property type="project" value="UniProtKB-SubCell"/>
</dbReference>
<evidence type="ECO:0000256" key="12">
    <source>
        <dbReference type="SAM" id="MobiDB-lite"/>
    </source>
</evidence>
<keyword evidence="4" id="KW-0677">Repeat</keyword>
<accession>A0A663DSK9</accession>
<feature type="domain" description="Fibronectin type-III" evidence="15">
    <location>
        <begin position="639"/>
        <end position="734"/>
    </location>
</feature>
<evidence type="ECO:0000256" key="3">
    <source>
        <dbReference type="ARBA" id="ARBA00022729"/>
    </source>
</evidence>
<feature type="transmembrane region" description="Helical" evidence="13">
    <location>
        <begin position="886"/>
        <end position="909"/>
    </location>
</feature>
<dbReference type="Pfam" id="PF00041">
    <property type="entry name" value="fn3"/>
    <property type="match status" value="3"/>
</dbReference>
<dbReference type="SUPFAM" id="SSF49265">
    <property type="entry name" value="Fibronectin type III"/>
    <property type="match status" value="2"/>
</dbReference>
<feature type="region of interest" description="Disordered" evidence="12">
    <location>
        <begin position="623"/>
        <end position="645"/>
    </location>
</feature>
<dbReference type="InterPro" id="IPR013098">
    <property type="entry name" value="Ig_I-set"/>
</dbReference>
<dbReference type="PROSITE" id="PS50853">
    <property type="entry name" value="FN3"/>
    <property type="match status" value="3"/>
</dbReference>
<dbReference type="InterPro" id="IPR007110">
    <property type="entry name" value="Ig-like_dom"/>
</dbReference>
<dbReference type="Pfam" id="PF13927">
    <property type="entry name" value="Ig_3"/>
    <property type="match status" value="2"/>
</dbReference>
<dbReference type="SMART" id="SM00408">
    <property type="entry name" value="IGc2"/>
    <property type="match status" value="4"/>
</dbReference>
<organism evidence="16 17">
    <name type="scientific">Aquila chrysaetos chrysaetos</name>
    <dbReference type="NCBI Taxonomy" id="223781"/>
    <lineage>
        <taxon>Eukaryota</taxon>
        <taxon>Metazoa</taxon>
        <taxon>Chordata</taxon>
        <taxon>Craniata</taxon>
        <taxon>Vertebrata</taxon>
        <taxon>Euteleostomi</taxon>
        <taxon>Archelosauria</taxon>
        <taxon>Archosauria</taxon>
        <taxon>Dinosauria</taxon>
        <taxon>Saurischia</taxon>
        <taxon>Theropoda</taxon>
        <taxon>Coelurosauria</taxon>
        <taxon>Aves</taxon>
        <taxon>Neognathae</taxon>
        <taxon>Neoaves</taxon>
        <taxon>Telluraves</taxon>
        <taxon>Accipitrimorphae</taxon>
        <taxon>Accipitriformes</taxon>
        <taxon>Accipitridae</taxon>
        <taxon>Accipitrinae</taxon>
        <taxon>Aquila</taxon>
    </lineage>
</organism>
<dbReference type="FunFam" id="2.60.40.10:FF:000852">
    <property type="entry name" value="brother of CDO isoform X1"/>
    <property type="match status" value="1"/>
</dbReference>
<dbReference type="Pfam" id="PF07679">
    <property type="entry name" value="I-set"/>
    <property type="match status" value="2"/>
</dbReference>
<evidence type="ECO:0000256" key="13">
    <source>
        <dbReference type="SAM" id="Phobius"/>
    </source>
</evidence>
<dbReference type="Gene3D" id="2.60.40.10">
    <property type="entry name" value="Immunoglobulins"/>
    <property type="match status" value="7"/>
</dbReference>
<evidence type="ECO:0000256" key="1">
    <source>
        <dbReference type="ARBA" id="ARBA00004479"/>
    </source>
</evidence>
<dbReference type="InterPro" id="IPR003598">
    <property type="entry name" value="Ig_sub2"/>
</dbReference>
<keyword evidence="17" id="KW-1185">Reference proteome</keyword>
<feature type="domain" description="Ig-like" evidence="14">
    <location>
        <begin position="374"/>
        <end position="458"/>
    </location>
</feature>
<dbReference type="FunFam" id="2.60.40.10:FF:001263">
    <property type="entry name" value="brother of CDO isoform X1"/>
    <property type="match status" value="1"/>
</dbReference>
<evidence type="ECO:0000256" key="10">
    <source>
        <dbReference type="ARBA" id="ARBA00023319"/>
    </source>
</evidence>
<dbReference type="Pfam" id="PF16625">
    <property type="entry name" value="ISET-FN3_linker"/>
    <property type="match status" value="1"/>
</dbReference>
<evidence type="ECO:0000259" key="15">
    <source>
        <dbReference type="PROSITE" id="PS50853"/>
    </source>
</evidence>
<dbReference type="FunFam" id="2.60.40.10:FF:000352">
    <property type="entry name" value="Cell adhesion molecule-related/down-regulated by oncogenes"/>
    <property type="match status" value="1"/>
</dbReference>
<keyword evidence="8" id="KW-1015">Disulfide bond</keyword>
<dbReference type="SMART" id="SM00060">
    <property type="entry name" value="FN3"/>
    <property type="match status" value="3"/>
</dbReference>
<keyword evidence="5" id="KW-0130">Cell adhesion</keyword>
<dbReference type="GO" id="GO:0098609">
    <property type="term" value="P:cell-cell adhesion"/>
    <property type="evidence" value="ECO:0007669"/>
    <property type="project" value="TreeGrafter"/>
</dbReference>
<reference evidence="16" key="2">
    <citation type="submission" date="2025-09" db="UniProtKB">
        <authorList>
            <consortium name="Ensembl"/>
        </authorList>
    </citation>
    <scope>IDENTIFICATION</scope>
</reference>
<comment type="subcellular location">
    <subcellularLocation>
        <location evidence="1">Membrane</location>
        <topology evidence="1">Single-pass type I membrane protein</topology>
    </subcellularLocation>
</comment>
<dbReference type="SUPFAM" id="SSF48726">
    <property type="entry name" value="Immunoglobulin"/>
    <property type="match status" value="4"/>
</dbReference>
<gene>
    <name evidence="16" type="primary">BOC</name>
</gene>
<dbReference type="FunFam" id="2.60.40.10:FF:000327">
    <property type="entry name" value="Cell adhesion associated, oncogene regulated"/>
    <property type="match status" value="1"/>
</dbReference>
<dbReference type="GeneTree" id="ENSGT00940000158810"/>
<keyword evidence="9" id="KW-0325">Glycoprotein</keyword>
<evidence type="ECO:0000256" key="7">
    <source>
        <dbReference type="ARBA" id="ARBA00023136"/>
    </source>
</evidence>
<feature type="domain" description="Fibronectin type-III" evidence="15">
    <location>
        <begin position="743"/>
        <end position="843"/>
    </location>
</feature>
<feature type="region of interest" description="Disordered" evidence="12">
    <location>
        <begin position="462"/>
        <end position="503"/>
    </location>
</feature>
<keyword evidence="2 13" id="KW-0812">Transmembrane</keyword>
<feature type="domain" description="Ig-like" evidence="14">
    <location>
        <begin position="87"/>
        <end position="167"/>
    </location>
</feature>
<dbReference type="GO" id="GO:0030424">
    <property type="term" value="C:axon"/>
    <property type="evidence" value="ECO:0007669"/>
    <property type="project" value="TreeGrafter"/>
</dbReference>
<keyword evidence="10" id="KW-0393">Immunoglobulin domain</keyword>
<evidence type="ECO:0000256" key="2">
    <source>
        <dbReference type="ARBA" id="ARBA00022692"/>
    </source>
</evidence>
<evidence type="ECO:0000256" key="9">
    <source>
        <dbReference type="ARBA" id="ARBA00023180"/>
    </source>
</evidence>
<feature type="domain" description="Ig-like" evidence="14">
    <location>
        <begin position="286"/>
        <end position="355"/>
    </location>
</feature>
<dbReference type="PROSITE" id="PS50835">
    <property type="entry name" value="IG_LIKE"/>
    <property type="match status" value="4"/>
</dbReference>
<dbReference type="FunFam" id="2.60.40.10:FF:000205">
    <property type="entry name" value="Cell adhesion associated, oncogene regulated"/>
    <property type="match status" value="1"/>
</dbReference>
<proteinExistence type="predicted"/>
<dbReference type="InterPro" id="IPR036116">
    <property type="entry name" value="FN3_sf"/>
</dbReference>
<dbReference type="CDD" id="cd00063">
    <property type="entry name" value="FN3"/>
    <property type="match status" value="3"/>
</dbReference>
<evidence type="ECO:0000256" key="5">
    <source>
        <dbReference type="ARBA" id="ARBA00022889"/>
    </source>
</evidence>
<evidence type="ECO:0000256" key="11">
    <source>
        <dbReference type="ARBA" id="ARBA00067175"/>
    </source>
</evidence>
<dbReference type="PANTHER" id="PTHR44170:SF3">
    <property type="entry name" value="BROTHER OF CDO"/>
    <property type="match status" value="1"/>
</dbReference>
<dbReference type="PANTHER" id="PTHR44170">
    <property type="entry name" value="PROTEIN SIDEKICK"/>
    <property type="match status" value="1"/>
</dbReference>
<dbReference type="AlphaFoldDB" id="A0A663DSK9"/>
<evidence type="ECO:0000256" key="8">
    <source>
        <dbReference type="ARBA" id="ARBA00023157"/>
    </source>
</evidence>
<evidence type="ECO:0000313" key="16">
    <source>
        <dbReference type="Ensembl" id="ENSACCP00020002928.1"/>
    </source>
</evidence>
<dbReference type="Proteomes" id="UP000472275">
    <property type="component" value="Chromosome 7"/>
</dbReference>
<evidence type="ECO:0000256" key="6">
    <source>
        <dbReference type="ARBA" id="ARBA00022989"/>
    </source>
</evidence>
<sequence length="1143" mass="124185">MLVEKPGRAGTQRQVGGFHPSCLLSSAGICCRTSTASPEAAYGTLPWAPQDTPHGMAMTCGKKRPVSPIHCLILAAASCFAKLSESLQVTVQPASIVQKLGGPVSLGCVVDPPRVNLTWRLNGKELAGSDEVLGIHIERGKLVITALNNHTVGRYQCIARVPEGVIASVPAVVTLANLKDFKFDGQHVIEVDEGNTAVIACDLPESHPKAQVRYSVKQEWLEASRDNYLIMPSGNLQIVNASQEDEGTYKCAAYNPVTQEVKTSVSSERLRVRRSTAEAARIIYPPEAQTIIVTKGQSLILECVASGIPPPRVTWAKDGSSVSAYNKTRFLLSNLLIDPTSEEDSGTYSCTADNGVGEAGAAFIFYNVQVFEPPEVTMELSQQIIPWGQSAKFTCEVRGNPQPSVVWLRNAVPLSASHRLRLSRRALRLVSVGPEDDGIYQCMAENEVGSAQAMVQLRTARPGKRDAQLGLAQPSTPPSRNSALKLPLDKAGLPKPGTTPLAASPQCADNGELVSPAEAPIILSSPRTSKTDSYDLVWRPRPDSRAPILYYVVKHRKQVTNASDSWAVRDIPASQHRLTLTKLDPGSLYEVEMAAHNCAGEGQTAMVTFRTGKGQTSPWVFCSESGEGPSETSHTTPEAPDRPTISMASETSVYVTWIPRGNGGFPIQSFRVEYKKLKKLGDWVLATSDIPPSRLSVEIPGLEKGTSYKFRVRALNILGESEPSAASRPYVVSGYSNRVYERPVAGPYITFTDAINETTIMLKWMYIPASNNNTPIHGFYIYYRPTDSDNDSDYKKDVVEGDRYWHSISHLQPETSYDIKMQCFNEGGESEFSNVMICETKARKSLGLPGRLPPSTVPPQQHPPLSGGHSGLGTGAMVARSSDLPYLIVGVVLGSIVLLIVAFIPFCLWRAWSKQKQTIDMGFPGAGLLVSSCQYTMVPLRGISAPRANGHPYVNRQPYANGAHLNGICPSAGVGYASSKPQDYSPDEVPLSHEETNALLQARVLQNGNAQQDYQPSRLPNSRTGDGSFLYSLPDDSTHQLLQPQDDCPHLQEHFVGLHHPVMGSKVGGPSLDARRDPLFHQGSPCCLGLVPVEEVERLDCCQSRGDLHPQNPVITSLGQDLPRHLNSSPPPLRPLETHSPTS</sequence>
<evidence type="ECO:0000313" key="17">
    <source>
        <dbReference type="Proteomes" id="UP000472275"/>
    </source>
</evidence>
<protein>
    <recommendedName>
        <fullName evidence="11">Brother of CDO</fullName>
    </recommendedName>
</protein>
<dbReference type="GO" id="GO:0007411">
    <property type="term" value="P:axon guidance"/>
    <property type="evidence" value="ECO:0007669"/>
    <property type="project" value="TreeGrafter"/>
</dbReference>
<dbReference type="InterPro" id="IPR003599">
    <property type="entry name" value="Ig_sub"/>
</dbReference>
<dbReference type="SMART" id="SM00409">
    <property type="entry name" value="IG"/>
    <property type="match status" value="4"/>
</dbReference>
<evidence type="ECO:0000256" key="4">
    <source>
        <dbReference type="ARBA" id="ARBA00022737"/>
    </source>
</evidence>
<keyword evidence="6 13" id="KW-1133">Transmembrane helix</keyword>
<dbReference type="InterPro" id="IPR013783">
    <property type="entry name" value="Ig-like_fold"/>
</dbReference>
<feature type="region of interest" description="Disordered" evidence="12">
    <location>
        <begin position="1105"/>
        <end position="1143"/>
    </location>
</feature>
<keyword evidence="7 13" id="KW-0472">Membrane</keyword>
<dbReference type="InterPro" id="IPR003961">
    <property type="entry name" value="FN3_dom"/>
</dbReference>
<dbReference type="InParanoid" id="A0A663DSK9"/>
<feature type="domain" description="Ig-like" evidence="14">
    <location>
        <begin position="170"/>
        <end position="266"/>
    </location>
</feature>
<reference evidence="16" key="1">
    <citation type="submission" date="2025-08" db="UniProtKB">
        <authorList>
            <consortium name="Ensembl"/>
        </authorList>
    </citation>
    <scope>IDENTIFICATION</scope>
</reference>